<dbReference type="KEGG" id="osn:115224351"/>
<keyword evidence="8" id="KW-1185">Reference proteome</keyword>
<dbReference type="PANTHER" id="PTHR32247">
    <property type="entry name" value="DIABLO HOMOLOG, MITOCHONDRIAL"/>
    <property type="match status" value="1"/>
</dbReference>
<keyword evidence="3" id="KW-0809">Transit peptide</keyword>
<dbReference type="SUPFAM" id="SSF46984">
    <property type="entry name" value="Smac/diablo"/>
    <property type="match status" value="1"/>
</dbReference>
<name>A0A6P7TM61_9MOLL</name>
<dbReference type="GO" id="GO:0005739">
    <property type="term" value="C:mitochondrion"/>
    <property type="evidence" value="ECO:0007669"/>
    <property type="project" value="UniProtKB-SubCell"/>
</dbReference>
<evidence type="ECO:0000256" key="6">
    <source>
        <dbReference type="ARBA" id="ARBA00046319"/>
    </source>
</evidence>
<proteinExistence type="inferred from homology"/>
<dbReference type="Gene3D" id="1.20.58.70">
    <property type="match status" value="1"/>
</dbReference>
<evidence type="ECO:0000256" key="1">
    <source>
        <dbReference type="ARBA" id="ARBA00004173"/>
    </source>
</evidence>
<dbReference type="GO" id="GO:0008631">
    <property type="term" value="P:intrinsic apoptotic signaling pathway in response to oxidative stress"/>
    <property type="evidence" value="ECO:0007669"/>
    <property type="project" value="TreeGrafter"/>
</dbReference>
<dbReference type="Pfam" id="PF09057">
    <property type="entry name" value="Smac_DIABLO"/>
    <property type="match status" value="1"/>
</dbReference>
<keyword evidence="4" id="KW-0496">Mitochondrion</keyword>
<dbReference type="GO" id="GO:0051402">
    <property type="term" value="P:neuron apoptotic process"/>
    <property type="evidence" value="ECO:0007669"/>
    <property type="project" value="TreeGrafter"/>
</dbReference>
<evidence type="ECO:0000313" key="8">
    <source>
        <dbReference type="Proteomes" id="UP000515154"/>
    </source>
</evidence>
<reference evidence="9" key="1">
    <citation type="submission" date="2025-08" db="UniProtKB">
        <authorList>
            <consortium name="RefSeq"/>
        </authorList>
    </citation>
    <scope>IDENTIFICATION</scope>
</reference>
<comment type="subcellular location">
    <subcellularLocation>
        <location evidence="1">Mitochondrion</location>
    </subcellularLocation>
</comment>
<evidence type="ECO:0000256" key="3">
    <source>
        <dbReference type="ARBA" id="ARBA00022946"/>
    </source>
</evidence>
<feature type="compositionally biased region" description="Polar residues" evidence="7">
    <location>
        <begin position="216"/>
        <end position="227"/>
    </location>
</feature>
<evidence type="ECO:0000256" key="2">
    <source>
        <dbReference type="ARBA" id="ARBA00022703"/>
    </source>
</evidence>
<accession>A0A6P7TM61</accession>
<dbReference type="Proteomes" id="UP000515154">
    <property type="component" value="Linkage group LG25"/>
</dbReference>
<dbReference type="InterPro" id="IPR015142">
    <property type="entry name" value="Smac_DIABLO"/>
</dbReference>
<organism evidence="8 9">
    <name type="scientific">Octopus sinensis</name>
    <name type="common">East Asian common octopus</name>
    <dbReference type="NCBI Taxonomy" id="2607531"/>
    <lineage>
        <taxon>Eukaryota</taxon>
        <taxon>Metazoa</taxon>
        <taxon>Spiralia</taxon>
        <taxon>Lophotrochozoa</taxon>
        <taxon>Mollusca</taxon>
        <taxon>Cephalopoda</taxon>
        <taxon>Coleoidea</taxon>
        <taxon>Octopodiformes</taxon>
        <taxon>Octopoda</taxon>
        <taxon>Incirrata</taxon>
        <taxon>Octopodidae</taxon>
        <taxon>Octopus</taxon>
    </lineage>
</organism>
<evidence type="ECO:0000256" key="7">
    <source>
        <dbReference type="SAM" id="MobiDB-lite"/>
    </source>
</evidence>
<dbReference type="PANTHER" id="PTHR32247:SF3">
    <property type="entry name" value="DIABLO IAP-BINDING MITOCHONDRIAL PROTEIN"/>
    <property type="match status" value="1"/>
</dbReference>
<keyword evidence="2" id="KW-0053">Apoptosis</keyword>
<feature type="compositionally biased region" description="Polar residues" evidence="7">
    <location>
        <begin position="235"/>
        <end position="246"/>
    </location>
</feature>
<evidence type="ECO:0000256" key="5">
    <source>
        <dbReference type="ARBA" id="ARBA00033049"/>
    </source>
</evidence>
<protein>
    <recommendedName>
        <fullName evidence="5">Direct IAP-binding protein with low pI</fullName>
    </recommendedName>
</protein>
<comment type="similarity">
    <text evidence="6">Belongs to the Smac/DIABLO protein family.</text>
</comment>
<sequence length="246" mass="28048">MAAAFRLSKVFSFVSRRCIPLIRSQTLRLVLGTSTVARLRSTLHVDIEQCDIDTPIPLCGIPEFDKEFLKTKDATTTLYEVTLGILVKTENECTQLIYKLINYYSDYMKRVGHLDEEGERLWCLIIDTRTEINDCKDKIQKLQMVLSSMNRLIVQLAEVAFMSGNEELSSEIHSSPLQMWQEADEAKERRLYASGLMNECIAKDILVTSDVEPRNDVSNASYKTEQVQDIPKAKQPTNSDMDSIPK</sequence>
<evidence type="ECO:0000256" key="4">
    <source>
        <dbReference type="ARBA" id="ARBA00023128"/>
    </source>
</evidence>
<dbReference type="InterPro" id="IPR009062">
    <property type="entry name" value="Smac/DIABLO-like_sf"/>
</dbReference>
<evidence type="ECO:0000313" key="9">
    <source>
        <dbReference type="RefSeq" id="XP_029651085.1"/>
    </source>
</evidence>
<gene>
    <name evidence="9" type="primary">LOC115224351</name>
</gene>
<feature type="region of interest" description="Disordered" evidence="7">
    <location>
        <begin position="216"/>
        <end position="246"/>
    </location>
</feature>
<dbReference type="RefSeq" id="XP_029651085.1">
    <property type="nucleotide sequence ID" value="XM_029795225.2"/>
</dbReference>
<dbReference type="AlphaFoldDB" id="A0A6P7TM61"/>